<accession>A0A7J6NA51</accession>
<dbReference type="EMBL" id="JABANP010000691">
    <property type="protein sequence ID" value="KAF4679771.1"/>
    <property type="molecule type" value="Genomic_DNA"/>
</dbReference>
<evidence type="ECO:0000313" key="1">
    <source>
        <dbReference type="EMBL" id="KAF4679771.1"/>
    </source>
</evidence>
<protein>
    <submittedName>
        <fullName evidence="1">Uncharacterized protein</fullName>
    </submittedName>
</protein>
<dbReference type="Proteomes" id="UP000541610">
    <property type="component" value="Unassembled WGS sequence"/>
</dbReference>
<sequence length="108" mass="11918">MGCSPVEVVIDAAGKVLCCLYVKKQYRGEATVKASLATCHTMLPLLPAEDHGPRQPSRPARRMMMISVEDLANITFEVHRRLPAGRLEWASTLQQLVDDVAELIVSSE</sequence>
<proteinExistence type="predicted"/>
<name>A0A7J6NA51_PEROL</name>
<dbReference type="AlphaFoldDB" id="A0A7J6NA51"/>
<evidence type="ECO:0000313" key="2">
    <source>
        <dbReference type="Proteomes" id="UP000541610"/>
    </source>
</evidence>
<gene>
    <name evidence="1" type="ORF">FOZ60_014543</name>
</gene>
<organism evidence="1 2">
    <name type="scientific">Perkinsus olseni</name>
    <name type="common">Perkinsus atlanticus</name>
    <dbReference type="NCBI Taxonomy" id="32597"/>
    <lineage>
        <taxon>Eukaryota</taxon>
        <taxon>Sar</taxon>
        <taxon>Alveolata</taxon>
        <taxon>Perkinsozoa</taxon>
        <taxon>Perkinsea</taxon>
        <taxon>Perkinsida</taxon>
        <taxon>Perkinsidae</taxon>
        <taxon>Perkinsus</taxon>
    </lineage>
</organism>
<comment type="caution">
    <text evidence="1">The sequence shown here is derived from an EMBL/GenBank/DDBJ whole genome shotgun (WGS) entry which is preliminary data.</text>
</comment>
<reference evidence="1 2" key="1">
    <citation type="submission" date="2020-04" db="EMBL/GenBank/DDBJ databases">
        <title>Perkinsus olseni comparative genomics.</title>
        <authorList>
            <person name="Bogema D.R."/>
        </authorList>
    </citation>
    <scope>NUCLEOTIDE SEQUENCE [LARGE SCALE GENOMIC DNA]</scope>
    <source>
        <strain evidence="1">00978-12</strain>
    </source>
</reference>